<evidence type="ECO:0000259" key="14">
    <source>
        <dbReference type="PROSITE" id="PS51066"/>
    </source>
</evidence>
<evidence type="ECO:0000256" key="11">
    <source>
        <dbReference type="ARBA" id="ARBA00023268"/>
    </source>
</evidence>
<comment type="caution">
    <text evidence="16">The sequence shown here is derived from an EMBL/GenBank/DDBJ whole genome shotgun (WGS) entry which is preliminary data.</text>
</comment>
<dbReference type="InterPro" id="IPR010979">
    <property type="entry name" value="Ribosomal_uS13-like_H2TH"/>
</dbReference>
<keyword evidence="4" id="KW-0227">DNA damage</keyword>
<keyword evidence="9" id="KW-0234">DNA repair</keyword>
<dbReference type="Gene3D" id="1.10.8.50">
    <property type="match status" value="1"/>
</dbReference>
<evidence type="ECO:0000256" key="9">
    <source>
        <dbReference type="ARBA" id="ARBA00023204"/>
    </source>
</evidence>
<dbReference type="EMBL" id="JACXTJ010000001">
    <property type="protein sequence ID" value="MBD3721063.1"/>
    <property type="molecule type" value="Genomic_DNA"/>
</dbReference>
<evidence type="ECO:0000256" key="3">
    <source>
        <dbReference type="ARBA" id="ARBA00022723"/>
    </source>
</evidence>
<dbReference type="PANTHER" id="PTHR42697:SF1">
    <property type="entry name" value="ENDONUCLEASE 8"/>
    <property type="match status" value="1"/>
</dbReference>
<dbReference type="SMART" id="SM00898">
    <property type="entry name" value="Fapy_DNA_glyco"/>
    <property type="match status" value="1"/>
</dbReference>
<dbReference type="GO" id="GO:0140078">
    <property type="term" value="F:class I DNA-(apurinic or apyrimidinic site) endonuclease activity"/>
    <property type="evidence" value="ECO:0007669"/>
    <property type="project" value="UniProtKB-EC"/>
</dbReference>
<dbReference type="InterPro" id="IPR015886">
    <property type="entry name" value="H2TH_FPG"/>
</dbReference>
<keyword evidence="16" id="KW-0540">Nuclease</keyword>
<dbReference type="InterPro" id="IPR000214">
    <property type="entry name" value="Znf_DNA_glyclase/AP_lyase"/>
</dbReference>
<keyword evidence="10 16" id="KW-0456">Lyase</keyword>
<dbReference type="EC" id="4.2.99.18" evidence="2"/>
<organism evidence="16 18">
    <name type="scientific">Klebsiella pneumoniae</name>
    <dbReference type="NCBI Taxonomy" id="573"/>
    <lineage>
        <taxon>Bacteria</taxon>
        <taxon>Pseudomonadati</taxon>
        <taxon>Pseudomonadota</taxon>
        <taxon>Gammaproteobacteria</taxon>
        <taxon>Enterobacterales</taxon>
        <taxon>Enterobacteriaceae</taxon>
        <taxon>Klebsiella/Raoultella group</taxon>
        <taxon>Klebsiella</taxon>
        <taxon>Klebsiella pneumoniae complex</taxon>
    </lineage>
</organism>
<dbReference type="PROSITE" id="PS51066">
    <property type="entry name" value="ZF_FPG_2"/>
    <property type="match status" value="1"/>
</dbReference>
<dbReference type="GO" id="GO:0008270">
    <property type="term" value="F:zinc ion binding"/>
    <property type="evidence" value="ECO:0007669"/>
    <property type="project" value="UniProtKB-KW"/>
</dbReference>
<keyword evidence="16" id="KW-0255">Endonuclease</keyword>
<gene>
    <name evidence="16" type="primary">nei</name>
    <name evidence="16" type="ORF">IE988_11455</name>
    <name evidence="17" type="ORF">IE992_10185</name>
</gene>
<evidence type="ECO:0000256" key="8">
    <source>
        <dbReference type="ARBA" id="ARBA00023125"/>
    </source>
</evidence>
<feature type="domain" description="FPG-type" evidence="14">
    <location>
        <begin position="229"/>
        <end position="263"/>
    </location>
</feature>
<evidence type="ECO:0000256" key="1">
    <source>
        <dbReference type="ARBA" id="ARBA00009409"/>
    </source>
</evidence>
<keyword evidence="5 13" id="KW-0863">Zinc-finger</keyword>
<accession>A0A927HT40</accession>
<dbReference type="FunFam" id="3.20.190.10:FF:000002">
    <property type="entry name" value="Endonuclease 8"/>
    <property type="match status" value="1"/>
</dbReference>
<keyword evidence="8" id="KW-0238">DNA-binding</keyword>
<reference evidence="16" key="1">
    <citation type="submission" date="2020-07" db="EMBL/GenBank/DDBJ databases">
        <title>Clinical and genomic characterization of carbapenemase-producing Enterobacterales causing secondary infections during the COVID-19 crisis at a New York City hospital.</title>
        <authorList>
            <person name="Gomez-Simmonds A."/>
            <person name="Annavajhala M.K."/>
            <person name="Uhlemann A.-C."/>
        </authorList>
    </citation>
    <scope>NUCLEOTIDE SEQUENCE</scope>
    <source>
        <strain evidence="16">NK1594</strain>
        <strain evidence="17">NK1607</strain>
    </source>
</reference>
<evidence type="ECO:0000256" key="12">
    <source>
        <dbReference type="ARBA" id="ARBA00023295"/>
    </source>
</evidence>
<dbReference type="EMBL" id="JACXTF010000001">
    <property type="protein sequence ID" value="MBD3719863.1"/>
    <property type="molecule type" value="Genomic_DNA"/>
</dbReference>
<proteinExistence type="inferred from homology"/>
<keyword evidence="11" id="KW-0511">Multifunctional enzyme</keyword>
<dbReference type="SUPFAM" id="SSF46946">
    <property type="entry name" value="S13-like H2TH domain"/>
    <property type="match status" value="1"/>
</dbReference>
<evidence type="ECO:0000256" key="10">
    <source>
        <dbReference type="ARBA" id="ARBA00023239"/>
    </source>
</evidence>
<dbReference type="Gene3D" id="3.20.190.10">
    <property type="entry name" value="MutM-like, N-terminal"/>
    <property type="match status" value="1"/>
</dbReference>
<dbReference type="Pfam" id="PF06831">
    <property type="entry name" value="H2TH"/>
    <property type="match status" value="1"/>
</dbReference>
<dbReference type="InterPro" id="IPR035937">
    <property type="entry name" value="FPG_N"/>
</dbReference>
<name>A0A927HT40_KLEPN</name>
<evidence type="ECO:0000256" key="13">
    <source>
        <dbReference type="PROSITE-ProRule" id="PRU00391"/>
    </source>
</evidence>
<dbReference type="AlphaFoldDB" id="A0A927HT40"/>
<dbReference type="InterPro" id="IPR012319">
    <property type="entry name" value="FPG_cat"/>
</dbReference>
<sequence length="297" mass="33535">MPEGSEIRRAADKLEAAIKGEPLTNVWFAFPQLQPYQTQLIGQRVTHIATRGKALLTHFSGGLTLYSHNQLYGVWRVVDAGVEPQSNRVLRVRLQTASKAILLYSASDIDILTAEQVANHPFLLRVGPDVLDMTLTAEQVKARLLSAKFRNRQFSGLLLDQAFLAGLGNYLRVEILWQVGLSGKRKAAELSDSQLDALAHALLDIPRLSYRTRGLVDDNKHHGALFRFKVFHRDGERCERCGGIIEKTTLSSRPFYWCPRMPALSRLAGDFSMKRVIRHKKRASRRVFYDPDSEINA</sequence>
<evidence type="ECO:0000313" key="16">
    <source>
        <dbReference type="EMBL" id="MBD3719863.1"/>
    </source>
</evidence>
<dbReference type="GO" id="GO:0006284">
    <property type="term" value="P:base-excision repair"/>
    <property type="evidence" value="ECO:0007669"/>
    <property type="project" value="InterPro"/>
</dbReference>
<dbReference type="Pfam" id="PF01149">
    <property type="entry name" value="Fapy_DNA_glyco"/>
    <property type="match status" value="1"/>
</dbReference>
<dbReference type="NCBIfam" id="NF007763">
    <property type="entry name" value="PRK10445.1"/>
    <property type="match status" value="1"/>
</dbReference>
<keyword evidence="6" id="KW-0378">Hydrolase</keyword>
<evidence type="ECO:0000313" key="17">
    <source>
        <dbReference type="EMBL" id="MBD3721063.1"/>
    </source>
</evidence>
<evidence type="ECO:0000256" key="7">
    <source>
        <dbReference type="ARBA" id="ARBA00022833"/>
    </source>
</evidence>
<evidence type="ECO:0000313" key="18">
    <source>
        <dbReference type="Proteomes" id="UP000622731"/>
    </source>
</evidence>
<dbReference type="SMART" id="SM01232">
    <property type="entry name" value="H2TH"/>
    <property type="match status" value="1"/>
</dbReference>
<dbReference type="CDD" id="cd08965">
    <property type="entry name" value="EcNei-like_N"/>
    <property type="match status" value="1"/>
</dbReference>
<protein>
    <recommendedName>
        <fullName evidence="2">DNA-(apurinic or apyrimidinic site) lyase</fullName>
        <ecNumber evidence="2">4.2.99.18</ecNumber>
    </recommendedName>
</protein>
<dbReference type="PANTHER" id="PTHR42697">
    <property type="entry name" value="ENDONUCLEASE 8"/>
    <property type="match status" value="1"/>
</dbReference>
<keyword evidence="3" id="KW-0479">Metal-binding</keyword>
<dbReference type="GO" id="GO:0003684">
    <property type="term" value="F:damaged DNA binding"/>
    <property type="evidence" value="ECO:0007669"/>
    <property type="project" value="InterPro"/>
</dbReference>
<dbReference type="InterPro" id="IPR044091">
    <property type="entry name" value="EcNei-like_N"/>
</dbReference>
<dbReference type="Proteomes" id="UP000609027">
    <property type="component" value="Unassembled WGS sequence"/>
</dbReference>
<evidence type="ECO:0000256" key="5">
    <source>
        <dbReference type="ARBA" id="ARBA00022771"/>
    </source>
</evidence>
<dbReference type="SUPFAM" id="SSF57716">
    <property type="entry name" value="Glucocorticoid receptor-like (DNA-binding domain)"/>
    <property type="match status" value="1"/>
</dbReference>
<keyword evidence="7" id="KW-0862">Zinc</keyword>
<dbReference type="FunFam" id="1.10.8.50:FF:000005">
    <property type="entry name" value="Endonuclease 8"/>
    <property type="match status" value="1"/>
</dbReference>
<evidence type="ECO:0000259" key="15">
    <source>
        <dbReference type="PROSITE" id="PS51068"/>
    </source>
</evidence>
<evidence type="ECO:0000256" key="2">
    <source>
        <dbReference type="ARBA" id="ARBA00012720"/>
    </source>
</evidence>
<dbReference type="SUPFAM" id="SSF81624">
    <property type="entry name" value="N-terminal domain of MutM-like DNA repair proteins"/>
    <property type="match status" value="1"/>
</dbReference>
<evidence type="ECO:0000256" key="4">
    <source>
        <dbReference type="ARBA" id="ARBA00022763"/>
    </source>
</evidence>
<dbReference type="GO" id="GO:0000703">
    <property type="term" value="F:oxidized pyrimidine nucleobase lesion DNA N-glycosylase activity"/>
    <property type="evidence" value="ECO:0007669"/>
    <property type="project" value="InterPro"/>
</dbReference>
<dbReference type="Proteomes" id="UP000622731">
    <property type="component" value="Unassembled WGS sequence"/>
</dbReference>
<feature type="domain" description="Formamidopyrimidine-DNA glycosylase catalytic" evidence="15">
    <location>
        <begin position="2"/>
        <end position="104"/>
    </location>
</feature>
<dbReference type="PROSITE" id="PS51068">
    <property type="entry name" value="FPG_CAT"/>
    <property type="match status" value="1"/>
</dbReference>
<keyword evidence="12" id="KW-0326">Glycosidase</keyword>
<evidence type="ECO:0000256" key="6">
    <source>
        <dbReference type="ARBA" id="ARBA00022801"/>
    </source>
</evidence>
<comment type="similarity">
    <text evidence="1">Belongs to the FPG family.</text>
</comment>